<dbReference type="InterPro" id="IPR011583">
    <property type="entry name" value="Chitinase_II/V-like_cat"/>
</dbReference>
<dbReference type="PROSITE" id="PS00026">
    <property type="entry name" value="CHIT_BIND_I_1"/>
    <property type="match status" value="1"/>
</dbReference>
<comment type="caution">
    <text evidence="17">The sequence shown here is derived from an EMBL/GenBank/DDBJ whole genome shotgun (WGS) entry which is preliminary data.</text>
</comment>
<evidence type="ECO:0000256" key="2">
    <source>
        <dbReference type="ARBA" id="ARBA00008682"/>
    </source>
</evidence>
<evidence type="ECO:0000256" key="7">
    <source>
        <dbReference type="ARBA" id="ARBA00023026"/>
    </source>
</evidence>
<evidence type="ECO:0000256" key="9">
    <source>
        <dbReference type="ARBA" id="ARBA00023295"/>
    </source>
</evidence>
<dbReference type="GO" id="GO:0006032">
    <property type="term" value="P:chitin catabolic process"/>
    <property type="evidence" value="ECO:0007669"/>
    <property type="project" value="UniProtKB-KW"/>
</dbReference>
<dbReference type="InterPro" id="IPR018371">
    <property type="entry name" value="Chitin-binding_1_CS"/>
</dbReference>
<feature type="domain" description="Chitin-binding type-1" evidence="15">
    <location>
        <begin position="130"/>
        <end position="179"/>
    </location>
</feature>
<keyword evidence="5 12" id="KW-0378">Hydrolase</keyword>
<dbReference type="InterPro" id="IPR036861">
    <property type="entry name" value="Endochitinase-like_sf"/>
</dbReference>
<evidence type="ECO:0000256" key="14">
    <source>
        <dbReference type="SAM" id="SignalP"/>
    </source>
</evidence>
<accession>A0A5N5D7X5</accession>
<dbReference type="InterPro" id="IPR029070">
    <property type="entry name" value="Chitinase_insertion_sf"/>
</dbReference>
<dbReference type="Gene3D" id="3.30.60.10">
    <property type="entry name" value="Endochitinase-like"/>
    <property type="match status" value="1"/>
</dbReference>
<dbReference type="SMART" id="SM00636">
    <property type="entry name" value="Glyco_18"/>
    <property type="match status" value="1"/>
</dbReference>
<feature type="domain" description="GH18" evidence="16">
    <location>
        <begin position="191"/>
        <end position="563"/>
    </location>
</feature>
<feature type="chain" id="PRO_5024794740" description="chitinase" evidence="14">
    <location>
        <begin position="29"/>
        <end position="1859"/>
    </location>
</feature>
<dbReference type="InterPro" id="IPR001002">
    <property type="entry name" value="Chitin-bd_1"/>
</dbReference>
<dbReference type="InterPro" id="IPR017853">
    <property type="entry name" value="GH"/>
</dbReference>
<reference evidence="17 18" key="1">
    <citation type="journal article" date="2019" name="Sci. Rep.">
        <title>A multi-omics analysis of the grapevine pathogen Lasiodiplodia theobromae reveals that temperature affects the expression of virulence- and pathogenicity-related genes.</title>
        <authorList>
            <person name="Felix C."/>
            <person name="Meneses R."/>
            <person name="Goncalves M.F.M."/>
            <person name="Tilleman L."/>
            <person name="Duarte A.S."/>
            <person name="Jorrin-Novo J.V."/>
            <person name="Van de Peer Y."/>
            <person name="Deforce D."/>
            <person name="Van Nieuwerburgh F."/>
            <person name="Esteves A.C."/>
            <person name="Alves A."/>
        </authorList>
    </citation>
    <scope>NUCLEOTIDE SEQUENCE [LARGE SCALE GENOMIC DNA]</scope>
    <source>
        <strain evidence="17 18">LA-SOL3</strain>
    </source>
</reference>
<dbReference type="SUPFAM" id="SSF57016">
    <property type="entry name" value="Plant lectins/antimicrobial peptides"/>
    <property type="match status" value="1"/>
</dbReference>
<dbReference type="GO" id="GO:0008061">
    <property type="term" value="F:chitin binding"/>
    <property type="evidence" value="ECO:0007669"/>
    <property type="project" value="UniProtKB-UniRule"/>
</dbReference>
<dbReference type="InterPro" id="IPR001579">
    <property type="entry name" value="Glyco_hydro_18_chit_AS"/>
</dbReference>
<dbReference type="GO" id="GO:0000272">
    <property type="term" value="P:polysaccharide catabolic process"/>
    <property type="evidence" value="ECO:0007669"/>
    <property type="project" value="UniProtKB-KW"/>
</dbReference>
<feature type="region of interest" description="Disordered" evidence="13">
    <location>
        <begin position="1223"/>
        <end position="1244"/>
    </location>
</feature>
<evidence type="ECO:0000256" key="10">
    <source>
        <dbReference type="ARBA" id="ARBA00023326"/>
    </source>
</evidence>
<dbReference type="PANTHER" id="PTHR47700:SF2">
    <property type="entry name" value="CHITINASE"/>
    <property type="match status" value="1"/>
</dbReference>
<dbReference type="SUPFAM" id="SSF54556">
    <property type="entry name" value="Chitinase insertion domain"/>
    <property type="match status" value="1"/>
</dbReference>
<evidence type="ECO:0000256" key="3">
    <source>
        <dbReference type="ARBA" id="ARBA00012729"/>
    </source>
</evidence>
<evidence type="ECO:0000256" key="6">
    <source>
        <dbReference type="ARBA" id="ARBA00023024"/>
    </source>
</evidence>
<dbReference type="Proteomes" id="UP000325902">
    <property type="component" value="Unassembled WGS sequence"/>
</dbReference>
<feature type="disulfide bond" evidence="11">
    <location>
        <begin position="173"/>
        <end position="177"/>
    </location>
</feature>
<evidence type="ECO:0000259" key="16">
    <source>
        <dbReference type="PROSITE" id="PS51910"/>
    </source>
</evidence>
<dbReference type="GO" id="GO:0008843">
    <property type="term" value="F:endochitinase activity"/>
    <property type="evidence" value="ECO:0007669"/>
    <property type="project" value="UniProtKB-EC"/>
</dbReference>
<feature type="disulfide bond" evidence="11">
    <location>
        <begin position="149"/>
        <end position="163"/>
    </location>
</feature>
<keyword evidence="4 11" id="KW-0147">Chitin-binding</keyword>
<dbReference type="PROSITE" id="PS01095">
    <property type="entry name" value="GH18_1"/>
    <property type="match status" value="1"/>
</dbReference>
<protein>
    <recommendedName>
        <fullName evidence="3">chitinase</fullName>
        <ecNumber evidence="3">3.2.1.14</ecNumber>
    </recommendedName>
</protein>
<proteinExistence type="inferred from homology"/>
<keyword evidence="11" id="KW-1015">Disulfide bond</keyword>
<dbReference type="SUPFAM" id="SSF51445">
    <property type="entry name" value="(Trans)glycosidases"/>
    <property type="match status" value="1"/>
</dbReference>
<keyword evidence="8" id="KW-0119">Carbohydrate metabolism</keyword>
<name>A0A5N5D7X5_9PEZI</name>
<dbReference type="InterPro" id="IPR001223">
    <property type="entry name" value="Glyco_hydro18_cat"/>
</dbReference>
<comment type="similarity">
    <text evidence="2">Belongs to the glycosyl hydrolase 18 family. Chitinase class V subfamily.</text>
</comment>
<dbReference type="PANTHER" id="PTHR47700">
    <property type="entry name" value="V CHITINASE, PUTATIVE (AFU_ORTHOLOGUE AFUA_6G13720)-RELATED"/>
    <property type="match status" value="1"/>
</dbReference>
<evidence type="ECO:0000313" key="17">
    <source>
        <dbReference type="EMBL" id="KAB2573450.1"/>
    </source>
</evidence>
<dbReference type="EMBL" id="VCHE01000058">
    <property type="protein sequence ID" value="KAB2573450.1"/>
    <property type="molecule type" value="Genomic_DNA"/>
</dbReference>
<sequence>MVPYNRRSIISLSVVSLSFFLLFNAVLALPSGLKPRSEDVQPTCENPAFPSYFDFSVKSRSDDPGKCPNVSRLFRRESADADDYSCSETKPCKNGACCPKATGQCNYGPDACGTNGESPNDVCWSNCDAHAECGRYSDPPGKECPLNVCCSEYGFCGMTDDFCAQTDDPDTGCQSNCEQPKSGKSDTDVQKRIIGYYESWAHDRSCQGMDFKDIPVESLTHLNFAFGYITPDTFEIAPMEGVDAKLFSDFTALKKRNSGLKATISLGGWSFNDNDTSTQPVFSDLVSSSSNRQKFINNLFSFMRHYGFDGVDFDWEYPGAPDRGGHDEDGENYTLLMKELKDAIAKQPEDYEVSFTAPTSYWYLRWFDLTNMMKHVDFMNLMSYDLHGVWDADDPIGSHVLAHTNLTEIKQSLDLLWRNDVDPGKVNLGLGFYGRSFQLADSSCWQPGCLFKGGATKGACSKNSGTLTYKEIMDVIDTYNVSPYYDKENAVKYITWNKDQWYFIPPNYLQPLANPPRVSYDDKDTFQQKVKFANDQGLSGLLIWAVDQDTTDLAALRGVLYPNELKAFNSEADKADYWKESGGGDCRVTECGGSCNPGEVPITTQPCGQSTGFWGGYHSDSADSTLCCPVDAAPDKKNCQWHGNPPLCDGQCDPGQVALESNKWGDHGDYCTDGLKFYCCDVPDAKAIDCSWKDSCSSDETLMTFEGSFLETIADFSQFFGLVGEALAEVLDAYDLDFGKMFCCSKEEAKNWKNCAWAGTTGKGIYSCDDNHCATGHQVELAKSEYGEGQNCFPHLERTRAFCCDPESGKSPFLPVPLEYLFPNPPSDDEANPEFKLETDDTWGTGEDEGTEGDPNKSAFGFVIITSPEEIQQSLDKRDGSHWEVFDCFNSISEEEQTVRMVCTDYSEDSNCNKIYLGHGVPGTILEMPDGCGPGKYAVAKNMTVSENQELPHHIRKREFIGREIYDLTFDYDFARVPRDLGESLMRIDFSNEEGYWNNVVNKAGETKRKRSLEDVGRNHKRWLEDEWRDDVHFGALDKHEIHKRWFGSGVISWLKNLITTGTAKVTEELNHQVDETITAILVDEQWGPCPVGPATAQANIKAEISAHLQVDTSFGITIITTLNLPNPPDLSQSYLYFKNKGSVTASFSLDAVASLTYDSGDIKMIGLDDFPGATFRVPGIVTVGPNVAVYGSLSASFVVAGHLDAQVNIASWETQQTYPQESGYEPKALEDPNRSGSQTLGTPEFNWEVSASGQVEVHLKPTVTFGIVFDDRWKVDNAAVHLVADGSVVFYASAAAGSDSSTCPFKYGINAQAQLYAQLDAPDLFGWGGTTRIPIAELPAKDITPGGKGEICPAQEPTKRDVWTLRAPYQTRQPDALNHSRYVPALDPWGNALPAALSFIEPAGSLSKRENHVIPPMFTIPDKFKKCPGGGGETPGEACELCYTIGLAEDDDSSSKARRALLERDGDDSSCPYILPPPDALCTEAKLSKRVLYETKTYSWNGQAYPFSEYPQCGLYSTDLQVSKWYMPNNDRTQACTPAIVKNSIRNKDKTVAGVSVSKFATDHVFEVGIITMFLQWLSGTSKNYANGGPIPFPAGWTAADTAWVEQVLGVAQTGNNNGFLFQYNGNNWDWLDHVASEALGSALSKETRGLLAVLLQDVNSVKKDWTQGNQVSPPPTTGSQSGATQDVRNSAAVFQYLQHADIRPRWTQPSNEVEAICDAFDSAFTWGQSPQGTTEPTGPQRPNGVTSWGLRTLWCYWIDNHIDRAQRNIASYLATSQAVLSSFAGGQSQVAAHFITNHMTSGTGLANANQMHFPRAANWANRPLPGTNSAASTSSRYMLWGDSRVGGTNNAFGPLGV</sequence>
<evidence type="ECO:0000256" key="5">
    <source>
        <dbReference type="ARBA" id="ARBA00022801"/>
    </source>
</evidence>
<keyword evidence="9 12" id="KW-0326">Glycosidase</keyword>
<keyword evidence="10" id="KW-0624">Polysaccharide degradation</keyword>
<dbReference type="PROSITE" id="PS51910">
    <property type="entry name" value="GH18_2"/>
    <property type="match status" value="1"/>
</dbReference>
<feature type="region of interest" description="Disordered" evidence="13">
    <location>
        <begin position="1667"/>
        <end position="1686"/>
    </location>
</feature>
<feature type="region of interest" description="Disordered" evidence="13">
    <location>
        <begin position="825"/>
        <end position="858"/>
    </location>
</feature>
<evidence type="ECO:0000256" key="13">
    <source>
        <dbReference type="SAM" id="MobiDB-lite"/>
    </source>
</evidence>
<dbReference type="InterPro" id="IPR053214">
    <property type="entry name" value="LysM12-like"/>
</dbReference>
<keyword evidence="6" id="KW-0146">Chitin degradation</keyword>
<comment type="catalytic activity">
    <reaction evidence="1">
        <text>Random endo-hydrolysis of N-acetyl-beta-D-glucosaminide (1-&gt;4)-beta-linkages in chitin and chitodextrins.</text>
        <dbReference type="EC" id="3.2.1.14"/>
    </reaction>
</comment>
<dbReference type="CDD" id="cd00035">
    <property type="entry name" value="ChtBD1"/>
    <property type="match status" value="1"/>
</dbReference>
<comment type="caution">
    <text evidence="11">Lacks conserved residue(s) required for the propagation of feature annotation.</text>
</comment>
<evidence type="ECO:0000256" key="12">
    <source>
        <dbReference type="RuleBase" id="RU000489"/>
    </source>
</evidence>
<dbReference type="EC" id="3.2.1.14" evidence="3"/>
<dbReference type="Gene3D" id="3.10.50.10">
    <property type="match status" value="1"/>
</dbReference>
<feature type="compositionally biased region" description="Polar residues" evidence="13">
    <location>
        <begin position="1668"/>
        <end position="1686"/>
    </location>
</feature>
<evidence type="ECO:0000256" key="8">
    <source>
        <dbReference type="ARBA" id="ARBA00023277"/>
    </source>
</evidence>
<keyword evidence="18" id="KW-1185">Reference proteome</keyword>
<dbReference type="Pfam" id="PF00187">
    <property type="entry name" value="Chitin_bind_1"/>
    <property type="match status" value="1"/>
</dbReference>
<feature type="disulfide bond" evidence="11">
    <location>
        <begin position="144"/>
        <end position="156"/>
    </location>
</feature>
<feature type="signal peptide" evidence="14">
    <location>
        <begin position="1"/>
        <end position="28"/>
    </location>
</feature>
<evidence type="ECO:0000256" key="4">
    <source>
        <dbReference type="ARBA" id="ARBA00022669"/>
    </source>
</evidence>
<evidence type="ECO:0000259" key="15">
    <source>
        <dbReference type="PROSITE" id="PS50941"/>
    </source>
</evidence>
<keyword evidence="14" id="KW-0732">Signal</keyword>
<evidence type="ECO:0000256" key="1">
    <source>
        <dbReference type="ARBA" id="ARBA00000822"/>
    </source>
</evidence>
<dbReference type="PROSITE" id="PS50941">
    <property type="entry name" value="CHIT_BIND_I_2"/>
    <property type="match status" value="1"/>
</dbReference>
<evidence type="ECO:0000256" key="11">
    <source>
        <dbReference type="PROSITE-ProRule" id="PRU00261"/>
    </source>
</evidence>
<keyword evidence="7" id="KW-0843">Virulence</keyword>
<organism evidence="17 18">
    <name type="scientific">Lasiodiplodia theobromae</name>
    <dbReference type="NCBI Taxonomy" id="45133"/>
    <lineage>
        <taxon>Eukaryota</taxon>
        <taxon>Fungi</taxon>
        <taxon>Dikarya</taxon>
        <taxon>Ascomycota</taxon>
        <taxon>Pezizomycotina</taxon>
        <taxon>Dothideomycetes</taxon>
        <taxon>Dothideomycetes incertae sedis</taxon>
        <taxon>Botryosphaeriales</taxon>
        <taxon>Botryosphaeriaceae</taxon>
        <taxon>Lasiodiplodia</taxon>
    </lineage>
</organism>
<dbReference type="SMART" id="SM00270">
    <property type="entry name" value="ChtBD1"/>
    <property type="match status" value="1"/>
</dbReference>
<dbReference type="Gene3D" id="3.20.20.80">
    <property type="entry name" value="Glycosidases"/>
    <property type="match status" value="1"/>
</dbReference>
<evidence type="ECO:0000313" key="18">
    <source>
        <dbReference type="Proteomes" id="UP000325902"/>
    </source>
</evidence>
<dbReference type="OrthoDB" id="73875at2759"/>
<gene>
    <name evidence="17" type="primary">KTXA_1</name>
    <name evidence="17" type="ORF">DBV05_g7859</name>
</gene>
<dbReference type="Pfam" id="PF00704">
    <property type="entry name" value="Glyco_hydro_18"/>
    <property type="match status" value="1"/>
</dbReference>